<dbReference type="PROSITE" id="PS00194">
    <property type="entry name" value="THIOREDOXIN_1"/>
    <property type="match status" value="1"/>
</dbReference>
<gene>
    <name evidence="4" type="ORF">CLV59_11316</name>
</gene>
<dbReference type="RefSeq" id="WP_111595412.1">
    <property type="nucleotide sequence ID" value="NZ_QLMA01000013.1"/>
</dbReference>
<name>A0A327VHV9_9BACT</name>
<dbReference type="OrthoDB" id="120730at2"/>
<evidence type="ECO:0000256" key="1">
    <source>
        <dbReference type="ARBA" id="ARBA00023284"/>
    </source>
</evidence>
<keyword evidence="2" id="KW-0732">Signal</keyword>
<dbReference type="InterPro" id="IPR017937">
    <property type="entry name" value="Thioredoxin_CS"/>
</dbReference>
<dbReference type="PROSITE" id="PS51352">
    <property type="entry name" value="THIOREDOXIN_2"/>
    <property type="match status" value="1"/>
</dbReference>
<dbReference type="Gene3D" id="3.40.30.10">
    <property type="entry name" value="Glutaredoxin"/>
    <property type="match status" value="1"/>
</dbReference>
<feature type="domain" description="Thioredoxin" evidence="3">
    <location>
        <begin position="9"/>
        <end position="138"/>
    </location>
</feature>
<dbReference type="GO" id="GO:0045454">
    <property type="term" value="P:cell redox homeostasis"/>
    <property type="evidence" value="ECO:0007669"/>
    <property type="project" value="TreeGrafter"/>
</dbReference>
<dbReference type="AlphaFoldDB" id="A0A327VHV9"/>
<proteinExistence type="predicted"/>
<feature type="signal peptide" evidence="2">
    <location>
        <begin position="1"/>
        <end position="22"/>
    </location>
</feature>
<reference evidence="4 5" key="1">
    <citation type="submission" date="2018-06" db="EMBL/GenBank/DDBJ databases">
        <title>Genomic Encyclopedia of Archaeal and Bacterial Type Strains, Phase II (KMG-II): from individual species to whole genera.</title>
        <authorList>
            <person name="Goeker M."/>
        </authorList>
    </citation>
    <scope>NUCLEOTIDE SEQUENCE [LARGE SCALE GENOMIC DNA]</scope>
    <source>
        <strain evidence="4 5">DSM 29821</strain>
    </source>
</reference>
<keyword evidence="1" id="KW-0676">Redox-active center</keyword>
<keyword evidence="5" id="KW-1185">Reference proteome</keyword>
<feature type="chain" id="PRO_5016293747" evidence="2">
    <location>
        <begin position="23"/>
        <end position="395"/>
    </location>
</feature>
<dbReference type="PANTHER" id="PTHR43601">
    <property type="entry name" value="THIOREDOXIN, MITOCHONDRIAL"/>
    <property type="match status" value="1"/>
</dbReference>
<evidence type="ECO:0000313" key="4">
    <source>
        <dbReference type="EMBL" id="RAJ73464.1"/>
    </source>
</evidence>
<evidence type="ECO:0000256" key="2">
    <source>
        <dbReference type="SAM" id="SignalP"/>
    </source>
</evidence>
<dbReference type="Pfam" id="PF13899">
    <property type="entry name" value="Thioredoxin_7"/>
    <property type="match status" value="1"/>
</dbReference>
<organism evidence="4 5">
    <name type="scientific">Chitinophaga dinghuensis</name>
    <dbReference type="NCBI Taxonomy" id="1539050"/>
    <lineage>
        <taxon>Bacteria</taxon>
        <taxon>Pseudomonadati</taxon>
        <taxon>Bacteroidota</taxon>
        <taxon>Chitinophagia</taxon>
        <taxon>Chitinophagales</taxon>
        <taxon>Chitinophagaceae</taxon>
        <taxon>Chitinophaga</taxon>
    </lineage>
</organism>
<dbReference type="SUPFAM" id="SSF52833">
    <property type="entry name" value="Thioredoxin-like"/>
    <property type="match status" value="1"/>
</dbReference>
<dbReference type="EMBL" id="QLMA01000013">
    <property type="protein sequence ID" value="RAJ73464.1"/>
    <property type="molecule type" value="Genomic_DNA"/>
</dbReference>
<sequence length="395" mass="45696">MKKIRLIISLFACQLFAFTVFAQEGIQFQNASFAELKQLAATQHKLIFIDCYTSWCAPCKWMDHNVFVLPKVAEQYNSTFINARFDMEKGEGVELRKQYNVTSFPTYLFLDANGKLMYRSGSRMTAEEFMTVGENANDPGKSVASMQQQYDGGKRDMQFLLDFYTLLQHNDRDRAFKMGAEIMQQFPENEMASLTGWKALRMLSHSETDRLGAYFMSHQSAFRPFARQGELDTMTNRLVSSTLYGYMNEQKDDLFWKRLDFFRKSPQPARKKEAVSMELEFYLTRKQYDKYIKMANVAMKGLLKDDAEQLSFMARRANYKAEGETRVLEVAYAMAKRAVEMQPKEYSTLSTLAQLCLSLKKKEEGLALAKRAYEVAETTKIEKIVQQLIDKLTAL</sequence>
<dbReference type="InterPro" id="IPR013766">
    <property type="entry name" value="Thioredoxin_domain"/>
</dbReference>
<evidence type="ECO:0000313" key="5">
    <source>
        <dbReference type="Proteomes" id="UP000249819"/>
    </source>
</evidence>
<dbReference type="InterPro" id="IPR036249">
    <property type="entry name" value="Thioredoxin-like_sf"/>
</dbReference>
<protein>
    <submittedName>
        <fullName evidence="4">Thioredoxin-like protein</fullName>
    </submittedName>
</protein>
<dbReference type="PANTHER" id="PTHR43601:SF3">
    <property type="entry name" value="THIOREDOXIN, MITOCHONDRIAL"/>
    <property type="match status" value="1"/>
</dbReference>
<comment type="caution">
    <text evidence="4">The sequence shown here is derived from an EMBL/GenBank/DDBJ whole genome shotgun (WGS) entry which is preliminary data.</text>
</comment>
<dbReference type="Proteomes" id="UP000249819">
    <property type="component" value="Unassembled WGS sequence"/>
</dbReference>
<accession>A0A327VHV9</accession>
<evidence type="ECO:0000259" key="3">
    <source>
        <dbReference type="PROSITE" id="PS51352"/>
    </source>
</evidence>